<sequence>MKDVDLKTANILTFPLKYLQMPLAIAGFRAKELRKVIHTERGAKLTTSIPLLRANW</sequence>
<gene>
    <name evidence="1" type="ORF">MC7420_4106</name>
</gene>
<evidence type="ECO:0000313" key="2">
    <source>
        <dbReference type="Proteomes" id="UP000003835"/>
    </source>
</evidence>
<proteinExistence type="predicted"/>
<dbReference type="STRING" id="118168.MC7420_4106"/>
<name>B4VV53_9CYAN</name>
<accession>B4VV53</accession>
<dbReference type="EMBL" id="DS989854">
    <property type="protein sequence ID" value="EDX74121.1"/>
    <property type="molecule type" value="Genomic_DNA"/>
</dbReference>
<dbReference type="Proteomes" id="UP000003835">
    <property type="component" value="Unassembled WGS sequence"/>
</dbReference>
<dbReference type="AlphaFoldDB" id="B4VV53"/>
<reference evidence="1 2" key="1">
    <citation type="submission" date="2008-07" db="EMBL/GenBank/DDBJ databases">
        <authorList>
            <person name="Tandeau de Marsac N."/>
            <person name="Ferriera S."/>
            <person name="Johnson J."/>
            <person name="Kravitz S."/>
            <person name="Beeson K."/>
            <person name="Sutton G."/>
            <person name="Rogers Y.-H."/>
            <person name="Friedman R."/>
            <person name="Frazier M."/>
            <person name="Venter J.C."/>
        </authorList>
    </citation>
    <scope>NUCLEOTIDE SEQUENCE [LARGE SCALE GENOMIC DNA]</scope>
    <source>
        <strain evidence="1 2">PCC 7420</strain>
    </source>
</reference>
<protein>
    <submittedName>
        <fullName evidence="1">Uncharacterized protein</fullName>
    </submittedName>
</protein>
<evidence type="ECO:0000313" key="1">
    <source>
        <dbReference type="EMBL" id="EDX74121.1"/>
    </source>
</evidence>
<keyword evidence="2" id="KW-1185">Reference proteome</keyword>
<dbReference type="HOGENOM" id="CLU_3006385_0_0_3"/>
<organism evidence="1 2">
    <name type="scientific">Coleofasciculus chthonoplastes PCC 7420</name>
    <dbReference type="NCBI Taxonomy" id="118168"/>
    <lineage>
        <taxon>Bacteria</taxon>
        <taxon>Bacillati</taxon>
        <taxon>Cyanobacteriota</taxon>
        <taxon>Cyanophyceae</taxon>
        <taxon>Coleofasciculales</taxon>
        <taxon>Coleofasciculaceae</taxon>
        <taxon>Coleofasciculus</taxon>
    </lineage>
</organism>